<dbReference type="EC" id="2.1.1.63" evidence="8"/>
<evidence type="ECO:0000256" key="6">
    <source>
        <dbReference type="ARBA" id="ARBA00023204"/>
    </source>
</evidence>
<accession>A0A7X6K650</accession>
<dbReference type="Pfam" id="PF02870">
    <property type="entry name" value="Methyltransf_1N"/>
    <property type="match status" value="1"/>
</dbReference>
<comment type="subcellular location">
    <subcellularLocation>
        <location evidence="8">Cytoplasm</location>
    </subcellularLocation>
</comment>
<dbReference type="PANTHER" id="PTHR10815">
    <property type="entry name" value="METHYLATED-DNA--PROTEIN-CYSTEINE METHYLTRANSFERASE"/>
    <property type="match status" value="1"/>
</dbReference>
<comment type="catalytic activity">
    <reaction evidence="7 8">
        <text>a 6-O-methyl-2'-deoxyguanosine in DNA + L-cysteinyl-[protein] = S-methyl-L-cysteinyl-[protein] + a 2'-deoxyguanosine in DNA</text>
        <dbReference type="Rhea" id="RHEA:24000"/>
        <dbReference type="Rhea" id="RHEA-COMP:10131"/>
        <dbReference type="Rhea" id="RHEA-COMP:10132"/>
        <dbReference type="Rhea" id="RHEA-COMP:11367"/>
        <dbReference type="Rhea" id="RHEA-COMP:11368"/>
        <dbReference type="ChEBI" id="CHEBI:29950"/>
        <dbReference type="ChEBI" id="CHEBI:82612"/>
        <dbReference type="ChEBI" id="CHEBI:85445"/>
        <dbReference type="ChEBI" id="CHEBI:85448"/>
        <dbReference type="EC" id="2.1.1.63"/>
    </reaction>
</comment>
<comment type="miscellaneous">
    <text evidence="8">This enzyme catalyzes only one turnover and therefore is not strictly catalytic. According to one definition, an enzyme is a biocatalyst that acts repeatedly and over many reaction cycles.</text>
</comment>
<evidence type="ECO:0000256" key="4">
    <source>
        <dbReference type="ARBA" id="ARBA00022679"/>
    </source>
</evidence>
<name>A0A7X6K650_9MICC</name>
<evidence type="ECO:0000256" key="5">
    <source>
        <dbReference type="ARBA" id="ARBA00022763"/>
    </source>
</evidence>
<dbReference type="NCBIfam" id="TIGR00589">
    <property type="entry name" value="ogt"/>
    <property type="match status" value="1"/>
</dbReference>
<comment type="caution">
    <text evidence="11">The sequence shown here is derived from an EMBL/GenBank/DDBJ whole genome shotgun (WGS) entry which is preliminary data.</text>
</comment>
<keyword evidence="6 8" id="KW-0234">DNA repair</keyword>
<dbReference type="Pfam" id="PF01035">
    <property type="entry name" value="DNA_binding_1"/>
    <property type="match status" value="1"/>
</dbReference>
<proteinExistence type="inferred from homology"/>
<feature type="active site" description="Nucleophile; methyl group acceptor" evidence="8">
    <location>
        <position position="128"/>
    </location>
</feature>
<dbReference type="GO" id="GO:0006307">
    <property type="term" value="P:DNA alkylation repair"/>
    <property type="evidence" value="ECO:0007669"/>
    <property type="project" value="UniProtKB-UniRule"/>
</dbReference>
<reference evidence="11 12" key="1">
    <citation type="submission" date="2020-04" db="EMBL/GenBank/DDBJ databases">
        <title>Arthrobacter sp. nov.</title>
        <authorList>
            <person name="Liu S."/>
        </authorList>
    </citation>
    <scope>NUCLEOTIDE SEQUENCE [LARGE SCALE GENOMIC DNA]</scope>
    <source>
        <strain evidence="11 12">E918</strain>
    </source>
</reference>
<evidence type="ECO:0000313" key="12">
    <source>
        <dbReference type="Proteomes" id="UP000544090"/>
    </source>
</evidence>
<dbReference type="RefSeq" id="WP_168486495.1">
    <property type="nucleotide sequence ID" value="NZ_JAAZSQ010000010.1"/>
</dbReference>
<dbReference type="GO" id="GO:0005737">
    <property type="term" value="C:cytoplasm"/>
    <property type="evidence" value="ECO:0007669"/>
    <property type="project" value="UniProtKB-SubCell"/>
</dbReference>
<evidence type="ECO:0000259" key="10">
    <source>
        <dbReference type="Pfam" id="PF02870"/>
    </source>
</evidence>
<keyword evidence="3 8" id="KW-0489">Methyltransferase</keyword>
<evidence type="ECO:0000256" key="7">
    <source>
        <dbReference type="ARBA" id="ARBA00049348"/>
    </source>
</evidence>
<dbReference type="Proteomes" id="UP000544090">
    <property type="component" value="Unassembled WGS sequence"/>
</dbReference>
<dbReference type="InterPro" id="IPR023546">
    <property type="entry name" value="MGMT"/>
</dbReference>
<keyword evidence="4 8" id="KW-0808">Transferase</keyword>
<dbReference type="CDD" id="cd06445">
    <property type="entry name" value="ATase"/>
    <property type="match status" value="1"/>
</dbReference>
<dbReference type="Gene3D" id="1.10.10.10">
    <property type="entry name" value="Winged helix-like DNA-binding domain superfamily/Winged helix DNA-binding domain"/>
    <property type="match status" value="1"/>
</dbReference>
<feature type="domain" description="Methylguanine DNA methyltransferase ribonuclease-like" evidence="10">
    <location>
        <begin position="4"/>
        <end position="72"/>
    </location>
</feature>
<dbReference type="GO" id="GO:0003908">
    <property type="term" value="F:methylated-DNA-[protein]-cysteine S-methyltransferase activity"/>
    <property type="evidence" value="ECO:0007669"/>
    <property type="project" value="UniProtKB-UniRule"/>
</dbReference>
<organism evidence="11 12">
    <name type="scientific">Arthrobacter mobilis</name>
    <dbReference type="NCBI Taxonomy" id="2724944"/>
    <lineage>
        <taxon>Bacteria</taxon>
        <taxon>Bacillati</taxon>
        <taxon>Actinomycetota</taxon>
        <taxon>Actinomycetes</taxon>
        <taxon>Micrococcales</taxon>
        <taxon>Micrococcaceae</taxon>
        <taxon>Arthrobacter</taxon>
    </lineage>
</organism>
<comment type="function">
    <text evidence="8">Involved in the cellular defense against the biological effects of O6-methylguanine (O6-MeG) and O4-methylthymine (O4-MeT) in DNA. Repairs the methylated nucleobase in DNA by stoichiometrically transferring the methyl group to a cysteine residue in the enzyme. This is a suicide reaction: the enzyme is irreversibly inactivated.</text>
</comment>
<evidence type="ECO:0000256" key="2">
    <source>
        <dbReference type="ARBA" id="ARBA00022490"/>
    </source>
</evidence>
<keyword evidence="5 8" id="KW-0227">DNA damage</keyword>
<dbReference type="InterPro" id="IPR036631">
    <property type="entry name" value="MGMT_N_sf"/>
</dbReference>
<dbReference type="PROSITE" id="PS00374">
    <property type="entry name" value="MGMT"/>
    <property type="match status" value="1"/>
</dbReference>
<dbReference type="InterPro" id="IPR001497">
    <property type="entry name" value="MethylDNA_cys_MeTrfase_AS"/>
</dbReference>
<dbReference type="GO" id="GO:0032259">
    <property type="term" value="P:methylation"/>
    <property type="evidence" value="ECO:0007669"/>
    <property type="project" value="UniProtKB-KW"/>
</dbReference>
<sequence>MTTVHTTMDTPVGELTLVAGDGALTAIYFRSHKGLPDASTFGERSDADFAEAKRQLTEYFAGERTGFDLPLNPKGDTFQLKVWELLRKIPYGQTRTYGELARELGDPRLAQAVGSANGRNPISIVVPCHRVVGADGSLVGYAGGIERKRFLLELEEPAEATAARLF</sequence>
<dbReference type="EMBL" id="JAAZSQ010000010">
    <property type="protein sequence ID" value="NKX55149.1"/>
    <property type="molecule type" value="Genomic_DNA"/>
</dbReference>
<evidence type="ECO:0000259" key="9">
    <source>
        <dbReference type="Pfam" id="PF01035"/>
    </source>
</evidence>
<keyword evidence="2 8" id="KW-0963">Cytoplasm</keyword>
<dbReference type="InterPro" id="IPR008332">
    <property type="entry name" value="MethylG_MeTrfase_N"/>
</dbReference>
<dbReference type="PANTHER" id="PTHR10815:SF5">
    <property type="entry name" value="METHYLATED-DNA--PROTEIN-CYSTEINE METHYLTRANSFERASE"/>
    <property type="match status" value="1"/>
</dbReference>
<dbReference type="InterPro" id="IPR036388">
    <property type="entry name" value="WH-like_DNA-bd_sf"/>
</dbReference>
<evidence type="ECO:0000256" key="3">
    <source>
        <dbReference type="ARBA" id="ARBA00022603"/>
    </source>
</evidence>
<evidence type="ECO:0000256" key="1">
    <source>
        <dbReference type="ARBA" id="ARBA00001286"/>
    </source>
</evidence>
<keyword evidence="12" id="KW-1185">Reference proteome</keyword>
<protein>
    <recommendedName>
        <fullName evidence="8">Methylated-DNA--protein-cysteine methyltransferase</fullName>
        <ecNumber evidence="8">2.1.1.63</ecNumber>
    </recommendedName>
    <alternativeName>
        <fullName evidence="8">6-O-methylguanine-DNA methyltransferase</fullName>
        <shortName evidence="8">MGMT</shortName>
    </alternativeName>
    <alternativeName>
        <fullName evidence="8">O-6-methylguanine-DNA-alkyltransferase</fullName>
    </alternativeName>
</protein>
<comment type="similarity">
    <text evidence="8">Belongs to the MGMT family.</text>
</comment>
<dbReference type="InterPro" id="IPR014048">
    <property type="entry name" value="MethylDNA_cys_MeTrfase_DNA-bd"/>
</dbReference>
<feature type="domain" description="Methylated-DNA-[protein]-cysteine S-methyltransferase DNA binding" evidence="9">
    <location>
        <begin position="78"/>
        <end position="156"/>
    </location>
</feature>
<dbReference type="SUPFAM" id="SSF53155">
    <property type="entry name" value="Methylated DNA-protein cysteine methyltransferase domain"/>
    <property type="match status" value="1"/>
</dbReference>
<evidence type="ECO:0000256" key="8">
    <source>
        <dbReference type="HAMAP-Rule" id="MF_00772"/>
    </source>
</evidence>
<dbReference type="AlphaFoldDB" id="A0A7X6K650"/>
<dbReference type="InterPro" id="IPR036217">
    <property type="entry name" value="MethylDNA_cys_MeTrfase_DNAb"/>
</dbReference>
<comment type="catalytic activity">
    <reaction evidence="1 8">
        <text>a 4-O-methyl-thymidine in DNA + L-cysteinyl-[protein] = a thymidine in DNA + S-methyl-L-cysteinyl-[protein]</text>
        <dbReference type="Rhea" id="RHEA:53428"/>
        <dbReference type="Rhea" id="RHEA-COMP:10131"/>
        <dbReference type="Rhea" id="RHEA-COMP:10132"/>
        <dbReference type="Rhea" id="RHEA-COMP:13555"/>
        <dbReference type="Rhea" id="RHEA-COMP:13556"/>
        <dbReference type="ChEBI" id="CHEBI:29950"/>
        <dbReference type="ChEBI" id="CHEBI:82612"/>
        <dbReference type="ChEBI" id="CHEBI:137386"/>
        <dbReference type="ChEBI" id="CHEBI:137387"/>
        <dbReference type="EC" id="2.1.1.63"/>
    </reaction>
</comment>
<dbReference type="HAMAP" id="MF_00772">
    <property type="entry name" value="OGT"/>
    <property type="match status" value="1"/>
</dbReference>
<dbReference type="SUPFAM" id="SSF46767">
    <property type="entry name" value="Methylated DNA-protein cysteine methyltransferase, C-terminal domain"/>
    <property type="match status" value="1"/>
</dbReference>
<evidence type="ECO:0000313" key="11">
    <source>
        <dbReference type="EMBL" id="NKX55149.1"/>
    </source>
</evidence>
<dbReference type="FunFam" id="1.10.10.10:FF:000337">
    <property type="entry name" value="Methylated-DNA--protein-cysteine methyltransferase"/>
    <property type="match status" value="1"/>
</dbReference>
<gene>
    <name evidence="11" type="ORF">HGG74_11460</name>
</gene>
<dbReference type="Gene3D" id="3.30.160.70">
    <property type="entry name" value="Methylated DNA-protein cysteine methyltransferase domain"/>
    <property type="match status" value="1"/>
</dbReference>